<dbReference type="EMBL" id="QGMG01000283">
    <property type="protein sequence ID" value="TVY55028.1"/>
    <property type="molecule type" value="Genomic_DNA"/>
</dbReference>
<dbReference type="OrthoDB" id="3508947at2759"/>
<proteinExistence type="predicted"/>
<protein>
    <submittedName>
        <fullName evidence="1">Uncharacterized protein</fullName>
    </submittedName>
</protein>
<reference evidence="1 2" key="1">
    <citation type="submission" date="2018-05" db="EMBL/GenBank/DDBJ databases">
        <title>Whole genome sequencing for identification of molecular markers to develop diagnostic detection tools for the regulated plant pathogen Lachnellula willkommii.</title>
        <authorList>
            <person name="Giroux E."/>
            <person name="Bilodeau G."/>
        </authorList>
    </citation>
    <scope>NUCLEOTIDE SEQUENCE [LARGE SCALE GENOMIC DNA]</scope>
    <source>
        <strain evidence="1 2">CBS 625.97</strain>
    </source>
</reference>
<keyword evidence="2" id="KW-1185">Reference proteome</keyword>
<name>A0A7D8YRE3_9HELO</name>
<dbReference type="AlphaFoldDB" id="A0A7D8YRE3"/>
<comment type="caution">
    <text evidence="1">The sequence shown here is derived from an EMBL/GenBank/DDBJ whole genome shotgun (WGS) entry which is preliminary data.</text>
</comment>
<sequence length="249" mass="28552">MSSPNFYVVARVTSRKGALPIWRQRITSLVDVSAGEKMGDSYYWGYSLDGDEDTIMGLEGYTHPVGFFIGHFETDVFKEQGKLIDKDELLATQQGLDSPDYDLHHYDEVGGWVKRADDPERDSKTSHQAAFQFYSKPEDREGVLRKLAAFADELKRTQGATGPVQSALVLKEVRVPTMATLWLRYVTLIWRNIFLQPIKLTWELLLEPKVQKLSRISNHLARFQSSLRILNRLLQSSCCVKHSLLMDIW</sequence>
<evidence type="ECO:0000313" key="2">
    <source>
        <dbReference type="Proteomes" id="UP000481288"/>
    </source>
</evidence>
<gene>
    <name evidence="1" type="ORF">LCER1_G003748</name>
</gene>
<accession>A0A7D8YRE3</accession>
<organism evidence="1 2">
    <name type="scientific">Lachnellula cervina</name>
    <dbReference type="NCBI Taxonomy" id="1316786"/>
    <lineage>
        <taxon>Eukaryota</taxon>
        <taxon>Fungi</taxon>
        <taxon>Dikarya</taxon>
        <taxon>Ascomycota</taxon>
        <taxon>Pezizomycotina</taxon>
        <taxon>Leotiomycetes</taxon>
        <taxon>Helotiales</taxon>
        <taxon>Lachnaceae</taxon>
        <taxon>Lachnellula</taxon>
    </lineage>
</organism>
<dbReference type="Proteomes" id="UP000481288">
    <property type="component" value="Unassembled WGS sequence"/>
</dbReference>
<evidence type="ECO:0000313" key="1">
    <source>
        <dbReference type="EMBL" id="TVY55028.1"/>
    </source>
</evidence>